<evidence type="ECO:0000256" key="4">
    <source>
        <dbReference type="ARBA" id="ARBA00022842"/>
    </source>
</evidence>
<dbReference type="GO" id="GO:0004161">
    <property type="term" value="F:dimethylallyltranstransferase activity"/>
    <property type="evidence" value="ECO:0007669"/>
    <property type="project" value="TreeGrafter"/>
</dbReference>
<evidence type="ECO:0000256" key="6">
    <source>
        <dbReference type="RuleBase" id="RU004466"/>
    </source>
</evidence>
<dbReference type="EnsemblMetazoa" id="SCAU011814-RA">
    <property type="protein sequence ID" value="SCAU011814-PA"/>
    <property type="gene ID" value="SCAU011814"/>
</dbReference>
<organism evidence="7 8">
    <name type="scientific">Stomoxys calcitrans</name>
    <name type="common">Stable fly</name>
    <name type="synonym">Conops calcitrans</name>
    <dbReference type="NCBI Taxonomy" id="35570"/>
    <lineage>
        <taxon>Eukaryota</taxon>
        <taxon>Metazoa</taxon>
        <taxon>Ecdysozoa</taxon>
        <taxon>Arthropoda</taxon>
        <taxon>Hexapoda</taxon>
        <taxon>Insecta</taxon>
        <taxon>Pterygota</taxon>
        <taxon>Neoptera</taxon>
        <taxon>Endopterygota</taxon>
        <taxon>Diptera</taxon>
        <taxon>Brachycera</taxon>
        <taxon>Muscomorpha</taxon>
        <taxon>Muscoidea</taxon>
        <taxon>Muscidae</taxon>
        <taxon>Stomoxys</taxon>
    </lineage>
</organism>
<gene>
    <name evidence="7" type="primary">106087694</name>
</gene>
<keyword evidence="2 6" id="KW-0808">Transferase</keyword>
<proteinExistence type="inferred from homology"/>
<dbReference type="Gene3D" id="1.10.600.10">
    <property type="entry name" value="Farnesyl Diphosphate Synthase"/>
    <property type="match status" value="1"/>
</dbReference>
<dbReference type="AlphaFoldDB" id="A0A1I8PWU4"/>
<dbReference type="GO" id="GO:0005737">
    <property type="term" value="C:cytoplasm"/>
    <property type="evidence" value="ECO:0007669"/>
    <property type="project" value="TreeGrafter"/>
</dbReference>
<dbReference type="PANTHER" id="PTHR11525:SF0">
    <property type="entry name" value="FARNESYL PYROPHOSPHATE SYNTHASE"/>
    <property type="match status" value="1"/>
</dbReference>
<comment type="pathway">
    <text evidence="5">Pheromone biosynthesis.</text>
</comment>
<evidence type="ECO:0000313" key="8">
    <source>
        <dbReference type="Proteomes" id="UP000095300"/>
    </source>
</evidence>
<evidence type="ECO:0000256" key="5">
    <source>
        <dbReference type="ARBA" id="ARBA00033740"/>
    </source>
</evidence>
<dbReference type="Proteomes" id="UP000095300">
    <property type="component" value="Unassembled WGS sequence"/>
</dbReference>
<comment type="cofactor">
    <cofactor evidence="1">
        <name>Mg(2+)</name>
        <dbReference type="ChEBI" id="CHEBI:18420"/>
    </cofactor>
</comment>
<evidence type="ECO:0008006" key="9">
    <source>
        <dbReference type="Google" id="ProtNLM"/>
    </source>
</evidence>
<name>A0A1I8PWU4_STOCA</name>
<evidence type="ECO:0000256" key="1">
    <source>
        <dbReference type="ARBA" id="ARBA00001946"/>
    </source>
</evidence>
<keyword evidence="4" id="KW-0460">Magnesium</keyword>
<dbReference type="InterPro" id="IPR039702">
    <property type="entry name" value="FPS1-like"/>
</dbReference>
<keyword evidence="3" id="KW-0479">Metal-binding</keyword>
<dbReference type="GO" id="GO:0046872">
    <property type="term" value="F:metal ion binding"/>
    <property type="evidence" value="ECO:0007669"/>
    <property type="project" value="UniProtKB-KW"/>
</dbReference>
<dbReference type="InterPro" id="IPR000092">
    <property type="entry name" value="Polyprenyl_synt"/>
</dbReference>
<keyword evidence="8" id="KW-1185">Reference proteome</keyword>
<dbReference type="GO" id="GO:0045337">
    <property type="term" value="P:farnesyl diphosphate biosynthetic process"/>
    <property type="evidence" value="ECO:0007669"/>
    <property type="project" value="TreeGrafter"/>
</dbReference>
<evidence type="ECO:0000256" key="3">
    <source>
        <dbReference type="ARBA" id="ARBA00022723"/>
    </source>
</evidence>
<dbReference type="SFLD" id="SFLDS00005">
    <property type="entry name" value="Isoprenoid_Synthase_Type_I"/>
    <property type="match status" value="1"/>
</dbReference>
<dbReference type="GO" id="GO:0004337">
    <property type="term" value="F:(2E,6E)-farnesyl diphosphate synthase activity"/>
    <property type="evidence" value="ECO:0007669"/>
    <property type="project" value="TreeGrafter"/>
</dbReference>
<sequence length="344" mass="39296">MKMISPGEYNSKGLPELLHEAKDEIIRKYNLAHLDDRLTKTLDYNLVHGELIALKIVMPTYKDLMGSRPLNGEKLKAIYVLGWCIELFFISFNVLDDIMDNSTSRFGRPCWYTLPEVGMSALNDAVFLENMIFYLLRKHFGHHECYLQLVEAFHEVMLVTSCGQNLDSLSCRKSVESFNLEVYKRITDAKAGYSAFYLPLTACMYIAGIKNPLAFEQLKPISIQIGYVLQAQNDYLDCYGNPENTGKIGTDIEENKCSWLSAKCMEIASDEQKAIMKECYGKADAQKVQHVKQLYNDLNMIEVYASFEAESMKEIQSQLLNTCNDVPREGILQVLNKICKCELF</sequence>
<accession>A0A1I8PWU4</accession>
<protein>
    <recommendedName>
        <fullName evidence="9">Farnesyl pyrophosphate synthase</fullName>
    </recommendedName>
</protein>
<dbReference type="SUPFAM" id="SSF48576">
    <property type="entry name" value="Terpenoid synthases"/>
    <property type="match status" value="1"/>
</dbReference>
<dbReference type="STRING" id="35570.A0A1I8PWU4"/>
<dbReference type="VEuPathDB" id="VectorBase:SCAU011814"/>
<dbReference type="InterPro" id="IPR008949">
    <property type="entry name" value="Isoprenoid_synthase_dom_sf"/>
</dbReference>
<evidence type="ECO:0000256" key="2">
    <source>
        <dbReference type="ARBA" id="ARBA00022679"/>
    </source>
</evidence>
<dbReference type="Pfam" id="PF00348">
    <property type="entry name" value="polyprenyl_synt"/>
    <property type="match status" value="1"/>
</dbReference>
<dbReference type="GO" id="GO:0042811">
    <property type="term" value="P:pheromone biosynthetic process"/>
    <property type="evidence" value="ECO:0007669"/>
    <property type="project" value="UniProtKB-ARBA"/>
</dbReference>
<comment type="similarity">
    <text evidence="6">Belongs to the FPP/GGPP synthase family.</text>
</comment>
<dbReference type="PANTHER" id="PTHR11525">
    <property type="entry name" value="FARNESYL-PYROPHOSPHATE SYNTHETASE"/>
    <property type="match status" value="1"/>
</dbReference>
<evidence type="ECO:0000313" key="7">
    <source>
        <dbReference type="EnsemblMetazoa" id="SCAU011814-PA"/>
    </source>
</evidence>
<reference evidence="7" key="1">
    <citation type="submission" date="2020-05" db="UniProtKB">
        <authorList>
            <consortium name="EnsemblMetazoa"/>
        </authorList>
    </citation>
    <scope>IDENTIFICATION</scope>
    <source>
        <strain evidence="7">USDA</strain>
    </source>
</reference>